<evidence type="ECO:0000313" key="2">
    <source>
        <dbReference type="EMBL" id="GER87953.1"/>
    </source>
</evidence>
<dbReference type="EMBL" id="BKZW01000001">
    <property type="protein sequence ID" value="GER87953.1"/>
    <property type="molecule type" value="Genomic_DNA"/>
</dbReference>
<dbReference type="GO" id="GO:0006935">
    <property type="term" value="P:chemotaxis"/>
    <property type="evidence" value="ECO:0007669"/>
    <property type="project" value="InterPro"/>
</dbReference>
<proteinExistence type="predicted"/>
<dbReference type="SMART" id="SM00260">
    <property type="entry name" value="CheW"/>
    <property type="match status" value="1"/>
</dbReference>
<protein>
    <recommendedName>
        <fullName evidence="1">CheW-like domain-containing protein</fullName>
    </recommendedName>
</protein>
<dbReference type="GO" id="GO:0005829">
    <property type="term" value="C:cytosol"/>
    <property type="evidence" value="ECO:0007669"/>
    <property type="project" value="TreeGrafter"/>
</dbReference>
<organism evidence="2 3">
    <name type="scientific">Dictyobacter vulcani</name>
    <dbReference type="NCBI Taxonomy" id="2607529"/>
    <lineage>
        <taxon>Bacteria</taxon>
        <taxon>Bacillati</taxon>
        <taxon>Chloroflexota</taxon>
        <taxon>Ktedonobacteria</taxon>
        <taxon>Ktedonobacterales</taxon>
        <taxon>Dictyobacteraceae</taxon>
        <taxon>Dictyobacter</taxon>
    </lineage>
</organism>
<dbReference type="InterPro" id="IPR002545">
    <property type="entry name" value="CheW-lke_dom"/>
</dbReference>
<sequence>MSEHPVLPATVLSHSHADYLEQLSNQEFWQHAKQLANTPLVPTAKAKEYLECELDNGSALIPLEVLREVLPATHAFAQLPQSPPWMIGLTVWRGEAIAVVDLAAYFTQQPVRNHKERILFIVQTAEDTLGLAVTIKNMQTSIPIEYIQSMSPVRNEERITPQDTVQGMYAGVPILNIPIILSSIVRKLSNGHE</sequence>
<feature type="domain" description="CheW-like" evidence="1">
    <location>
        <begin position="46"/>
        <end position="186"/>
    </location>
</feature>
<dbReference type="PANTHER" id="PTHR22617:SF23">
    <property type="entry name" value="CHEMOTAXIS PROTEIN CHEW"/>
    <property type="match status" value="1"/>
</dbReference>
<dbReference type="Gene3D" id="2.40.50.180">
    <property type="entry name" value="CheA-289, Domain 4"/>
    <property type="match status" value="1"/>
</dbReference>
<dbReference type="SUPFAM" id="SSF50341">
    <property type="entry name" value="CheW-like"/>
    <property type="match status" value="1"/>
</dbReference>
<evidence type="ECO:0000259" key="1">
    <source>
        <dbReference type="PROSITE" id="PS50851"/>
    </source>
</evidence>
<comment type="caution">
    <text evidence="2">The sequence shown here is derived from an EMBL/GenBank/DDBJ whole genome shotgun (WGS) entry which is preliminary data.</text>
</comment>
<accession>A0A5J4KJN4</accession>
<name>A0A5J4KJN4_9CHLR</name>
<dbReference type="Pfam" id="PF01584">
    <property type="entry name" value="CheW"/>
    <property type="match status" value="1"/>
</dbReference>
<evidence type="ECO:0000313" key="3">
    <source>
        <dbReference type="Proteomes" id="UP000326912"/>
    </source>
</evidence>
<dbReference type="InterPro" id="IPR036061">
    <property type="entry name" value="CheW-like_dom_sf"/>
</dbReference>
<gene>
    <name evidence="2" type="ORF">KDW_21150</name>
</gene>
<reference evidence="2 3" key="1">
    <citation type="submission" date="2019-10" db="EMBL/GenBank/DDBJ databases">
        <title>Dictyobacter vulcani sp. nov., within the class Ktedonobacteria, isolated from soil of volcanic Mt. Zao.</title>
        <authorList>
            <person name="Zheng Y."/>
            <person name="Wang C.M."/>
            <person name="Sakai Y."/>
            <person name="Abe K."/>
            <person name="Yokota A."/>
            <person name="Yabe S."/>
        </authorList>
    </citation>
    <scope>NUCLEOTIDE SEQUENCE [LARGE SCALE GENOMIC DNA]</scope>
    <source>
        <strain evidence="2 3">W12</strain>
    </source>
</reference>
<dbReference type="Proteomes" id="UP000326912">
    <property type="component" value="Unassembled WGS sequence"/>
</dbReference>
<dbReference type="InterPro" id="IPR039315">
    <property type="entry name" value="CheW"/>
</dbReference>
<dbReference type="GO" id="GO:0007165">
    <property type="term" value="P:signal transduction"/>
    <property type="evidence" value="ECO:0007669"/>
    <property type="project" value="InterPro"/>
</dbReference>
<dbReference type="PANTHER" id="PTHR22617">
    <property type="entry name" value="CHEMOTAXIS SENSOR HISTIDINE KINASE-RELATED"/>
    <property type="match status" value="1"/>
</dbReference>
<keyword evidence="3" id="KW-1185">Reference proteome</keyword>
<dbReference type="PROSITE" id="PS50851">
    <property type="entry name" value="CHEW"/>
    <property type="match status" value="1"/>
</dbReference>
<dbReference type="AlphaFoldDB" id="A0A5J4KJN4"/>